<reference evidence="13 14" key="1">
    <citation type="submission" date="2013-05" db="EMBL/GenBank/DDBJ databases">
        <title>Draft genome sequence of Rubidibacter lacunae KORDI 51-2.</title>
        <authorList>
            <person name="Choi D.H."/>
            <person name="Noh J.H."/>
            <person name="Kwon K.-K."/>
            <person name="Lee J.-H."/>
            <person name="Ryu J.-Y."/>
        </authorList>
    </citation>
    <scope>NUCLEOTIDE SEQUENCE [LARGE SCALE GENOMIC DNA]</scope>
    <source>
        <strain evidence="13 14">KORDI 51-2</strain>
    </source>
</reference>
<dbReference type="EC" id="2.7.7.87" evidence="3"/>
<evidence type="ECO:0000256" key="3">
    <source>
        <dbReference type="ARBA" id="ARBA00012584"/>
    </source>
</evidence>
<dbReference type="InterPro" id="IPR050156">
    <property type="entry name" value="TC-AMP_synthase_SUA5"/>
</dbReference>
<keyword evidence="9" id="KW-0067">ATP-binding</keyword>
<evidence type="ECO:0000313" key="13">
    <source>
        <dbReference type="EMBL" id="ERN40506.1"/>
    </source>
</evidence>
<sequence>MPLVSEAELVAGAIAGKLASFPTDTVPALAVRPDCAASIFAAKQRLPDKPLILMGATAADLWDYACGSDLERAAWASAVRNDWPGQLTLVLPAGSNVPPAVNPNDPSTIGLRVPDSDFARAILAATGPLATTSANRSGCAPLKTPEAIARAFPDALVLDVAVPPSSGVPSTVAKWTKAGWEILRHGGVAADSLPTI</sequence>
<evidence type="ECO:0000256" key="6">
    <source>
        <dbReference type="ARBA" id="ARBA00022694"/>
    </source>
</evidence>
<organism evidence="13 14">
    <name type="scientific">Rubidibacter lacunae KORDI 51-2</name>
    <dbReference type="NCBI Taxonomy" id="582515"/>
    <lineage>
        <taxon>Bacteria</taxon>
        <taxon>Bacillati</taxon>
        <taxon>Cyanobacteriota</taxon>
        <taxon>Cyanophyceae</taxon>
        <taxon>Oscillatoriophycideae</taxon>
        <taxon>Chroococcales</taxon>
        <taxon>Aphanothecaceae</taxon>
        <taxon>Rubidibacter</taxon>
    </lineage>
</organism>
<dbReference type="FunCoup" id="U5DFY1">
    <property type="interactions" value="399"/>
</dbReference>
<dbReference type="PANTHER" id="PTHR17490">
    <property type="entry name" value="SUA5"/>
    <property type="match status" value="1"/>
</dbReference>
<keyword evidence="8" id="KW-0547">Nucleotide-binding</keyword>
<evidence type="ECO:0000256" key="10">
    <source>
        <dbReference type="ARBA" id="ARBA00029774"/>
    </source>
</evidence>
<dbReference type="AlphaFoldDB" id="U5DFY1"/>
<comment type="caution">
    <text evidence="13">The sequence shown here is derived from an EMBL/GenBank/DDBJ whole genome shotgun (WGS) entry which is preliminary data.</text>
</comment>
<dbReference type="STRING" id="582515.KR51_00030530"/>
<feature type="domain" description="YrdC-like" evidence="12">
    <location>
        <begin position="1"/>
        <end position="188"/>
    </location>
</feature>
<keyword evidence="14" id="KW-1185">Reference proteome</keyword>
<proteinExistence type="inferred from homology"/>
<evidence type="ECO:0000256" key="11">
    <source>
        <dbReference type="ARBA" id="ARBA00048366"/>
    </source>
</evidence>
<comment type="catalytic activity">
    <reaction evidence="11">
        <text>L-threonine + hydrogencarbonate + ATP = L-threonylcarbamoyladenylate + diphosphate + H2O</text>
        <dbReference type="Rhea" id="RHEA:36407"/>
        <dbReference type="ChEBI" id="CHEBI:15377"/>
        <dbReference type="ChEBI" id="CHEBI:17544"/>
        <dbReference type="ChEBI" id="CHEBI:30616"/>
        <dbReference type="ChEBI" id="CHEBI:33019"/>
        <dbReference type="ChEBI" id="CHEBI:57926"/>
        <dbReference type="ChEBI" id="CHEBI:73682"/>
        <dbReference type="EC" id="2.7.7.87"/>
    </reaction>
</comment>
<keyword evidence="5" id="KW-0808">Transferase</keyword>
<evidence type="ECO:0000256" key="4">
    <source>
        <dbReference type="ARBA" id="ARBA00022490"/>
    </source>
</evidence>
<dbReference type="GO" id="GO:0003725">
    <property type="term" value="F:double-stranded RNA binding"/>
    <property type="evidence" value="ECO:0007669"/>
    <property type="project" value="InterPro"/>
</dbReference>
<evidence type="ECO:0000256" key="1">
    <source>
        <dbReference type="ARBA" id="ARBA00004496"/>
    </source>
</evidence>
<dbReference type="EMBL" id="ASSJ01000076">
    <property type="protein sequence ID" value="ERN40506.1"/>
    <property type="molecule type" value="Genomic_DNA"/>
</dbReference>
<dbReference type="SUPFAM" id="SSF55821">
    <property type="entry name" value="YrdC/RibB"/>
    <property type="match status" value="1"/>
</dbReference>
<name>U5DFY1_9CHRO</name>
<keyword evidence="7" id="KW-0548">Nucleotidyltransferase</keyword>
<dbReference type="PANTHER" id="PTHR17490:SF16">
    <property type="entry name" value="THREONYLCARBAMOYL-AMP SYNTHASE"/>
    <property type="match status" value="1"/>
</dbReference>
<accession>U5DFY1</accession>
<evidence type="ECO:0000256" key="7">
    <source>
        <dbReference type="ARBA" id="ARBA00022695"/>
    </source>
</evidence>
<dbReference type="GO" id="GO:0061710">
    <property type="term" value="F:L-threonylcarbamoyladenylate synthase"/>
    <property type="evidence" value="ECO:0007669"/>
    <property type="project" value="UniProtKB-EC"/>
</dbReference>
<keyword evidence="6" id="KW-0819">tRNA processing</keyword>
<comment type="subcellular location">
    <subcellularLocation>
        <location evidence="1">Cytoplasm</location>
    </subcellularLocation>
</comment>
<dbReference type="GO" id="GO:0005737">
    <property type="term" value="C:cytoplasm"/>
    <property type="evidence" value="ECO:0007669"/>
    <property type="project" value="UniProtKB-SubCell"/>
</dbReference>
<evidence type="ECO:0000256" key="8">
    <source>
        <dbReference type="ARBA" id="ARBA00022741"/>
    </source>
</evidence>
<dbReference type="GO" id="GO:0000049">
    <property type="term" value="F:tRNA binding"/>
    <property type="evidence" value="ECO:0007669"/>
    <property type="project" value="TreeGrafter"/>
</dbReference>
<evidence type="ECO:0000256" key="5">
    <source>
        <dbReference type="ARBA" id="ARBA00022679"/>
    </source>
</evidence>
<dbReference type="Gene3D" id="3.90.870.10">
    <property type="entry name" value="DHBP synthase"/>
    <property type="match status" value="1"/>
</dbReference>
<dbReference type="eggNOG" id="COG0009">
    <property type="taxonomic scope" value="Bacteria"/>
</dbReference>
<evidence type="ECO:0000313" key="14">
    <source>
        <dbReference type="Proteomes" id="UP000016960"/>
    </source>
</evidence>
<dbReference type="GO" id="GO:0008033">
    <property type="term" value="P:tRNA processing"/>
    <property type="evidence" value="ECO:0007669"/>
    <property type="project" value="UniProtKB-KW"/>
</dbReference>
<gene>
    <name evidence="13" type="ORF">KR51_00030530</name>
</gene>
<dbReference type="InterPro" id="IPR006070">
    <property type="entry name" value="Sua5-like_dom"/>
</dbReference>
<evidence type="ECO:0000256" key="2">
    <source>
        <dbReference type="ARBA" id="ARBA00007663"/>
    </source>
</evidence>
<dbReference type="GO" id="GO:0005524">
    <property type="term" value="F:ATP binding"/>
    <property type="evidence" value="ECO:0007669"/>
    <property type="project" value="UniProtKB-KW"/>
</dbReference>
<dbReference type="GO" id="GO:0006450">
    <property type="term" value="P:regulation of translational fidelity"/>
    <property type="evidence" value="ECO:0007669"/>
    <property type="project" value="TreeGrafter"/>
</dbReference>
<keyword evidence="4" id="KW-0963">Cytoplasm</keyword>
<dbReference type="Proteomes" id="UP000016960">
    <property type="component" value="Unassembled WGS sequence"/>
</dbReference>
<dbReference type="Pfam" id="PF01300">
    <property type="entry name" value="Sua5_yciO_yrdC"/>
    <property type="match status" value="1"/>
</dbReference>
<dbReference type="OrthoDB" id="9814580at2"/>
<evidence type="ECO:0000259" key="12">
    <source>
        <dbReference type="PROSITE" id="PS51163"/>
    </source>
</evidence>
<comment type="similarity">
    <text evidence="2">Belongs to the SUA5 family.</text>
</comment>
<dbReference type="InParanoid" id="U5DFY1"/>
<evidence type="ECO:0000256" key="9">
    <source>
        <dbReference type="ARBA" id="ARBA00022840"/>
    </source>
</evidence>
<dbReference type="InterPro" id="IPR017945">
    <property type="entry name" value="DHBP_synth_RibB-like_a/b_dom"/>
</dbReference>
<dbReference type="PROSITE" id="PS51163">
    <property type="entry name" value="YRDC"/>
    <property type="match status" value="1"/>
</dbReference>
<dbReference type="RefSeq" id="WP_022608652.1">
    <property type="nucleotide sequence ID" value="NZ_ASSJ01000076.1"/>
</dbReference>
<protein>
    <recommendedName>
        <fullName evidence="10">L-threonylcarbamoyladenylate synthase</fullName>
        <ecNumber evidence="3">2.7.7.87</ecNumber>
    </recommendedName>
    <alternativeName>
        <fullName evidence="10">L-threonylcarbamoyladenylate synthase</fullName>
    </alternativeName>
</protein>